<evidence type="ECO:0000256" key="2">
    <source>
        <dbReference type="SAM" id="Phobius"/>
    </source>
</evidence>
<dbReference type="Proteomes" id="UP001361570">
    <property type="component" value="Unassembled WGS sequence"/>
</dbReference>
<evidence type="ECO:0000313" key="3">
    <source>
        <dbReference type="EMBL" id="MEI4271254.1"/>
    </source>
</evidence>
<evidence type="ECO:0008006" key="5">
    <source>
        <dbReference type="Google" id="ProtNLM"/>
    </source>
</evidence>
<keyword evidence="2" id="KW-0812">Transmembrane</keyword>
<organism evidence="3 4">
    <name type="scientific">Klenkia sesuvii</name>
    <dbReference type="NCBI Taxonomy" id="3103137"/>
    <lineage>
        <taxon>Bacteria</taxon>
        <taxon>Bacillati</taxon>
        <taxon>Actinomycetota</taxon>
        <taxon>Actinomycetes</taxon>
        <taxon>Geodermatophilales</taxon>
        <taxon>Geodermatophilaceae</taxon>
        <taxon>Klenkia</taxon>
    </lineage>
</organism>
<keyword evidence="4" id="KW-1185">Reference proteome</keyword>
<keyword evidence="2" id="KW-1133">Transmembrane helix</keyword>
<comment type="caution">
    <text evidence="3">The sequence shown here is derived from an EMBL/GenBank/DDBJ whole genome shotgun (WGS) entry which is preliminary data.</text>
</comment>
<name>A0ABU8DR24_9ACTN</name>
<feature type="transmembrane region" description="Helical" evidence="2">
    <location>
        <begin position="38"/>
        <end position="63"/>
    </location>
</feature>
<keyword evidence="2" id="KW-0472">Membrane</keyword>
<sequence length="129" mass="13407">MSPYQRAAAVAVPSHPTSGRTGPVRTGRRRWPGHGDRAAQAAVGFSVAVVLAAMACTWLDVFLDLFAHDRTGLDAAVRTWALDAVTALTLGVAAVVHSAVRRGRPGRWPVTVLVVATASSAVLAPAFVA</sequence>
<dbReference type="RefSeq" id="WP_336403394.1">
    <property type="nucleotide sequence ID" value="NZ_JBAPLU010000004.1"/>
</dbReference>
<gene>
    <name evidence="3" type="ORF">TEK04_05925</name>
</gene>
<feature type="region of interest" description="Disordered" evidence="1">
    <location>
        <begin position="9"/>
        <end position="33"/>
    </location>
</feature>
<feature type="transmembrane region" description="Helical" evidence="2">
    <location>
        <begin position="108"/>
        <end position="128"/>
    </location>
</feature>
<evidence type="ECO:0000313" key="4">
    <source>
        <dbReference type="Proteomes" id="UP001361570"/>
    </source>
</evidence>
<accession>A0ABU8DR24</accession>
<protein>
    <recommendedName>
        <fullName evidence="5">DUF2834 domain-containing protein</fullName>
    </recommendedName>
</protein>
<proteinExistence type="predicted"/>
<dbReference type="EMBL" id="JBAPLU010000004">
    <property type="protein sequence ID" value="MEI4271254.1"/>
    <property type="molecule type" value="Genomic_DNA"/>
</dbReference>
<evidence type="ECO:0000256" key="1">
    <source>
        <dbReference type="SAM" id="MobiDB-lite"/>
    </source>
</evidence>
<feature type="compositionally biased region" description="Low complexity" evidence="1">
    <location>
        <begin position="16"/>
        <end position="25"/>
    </location>
</feature>
<feature type="transmembrane region" description="Helical" evidence="2">
    <location>
        <begin position="75"/>
        <end position="96"/>
    </location>
</feature>
<reference evidence="3 4" key="1">
    <citation type="submission" date="2024-03" db="EMBL/GenBank/DDBJ databases">
        <title>Draft genome sequence of Klenkia sp. LSe6-5.</title>
        <authorList>
            <person name="Duangmal K."/>
            <person name="Chantavorakit T."/>
        </authorList>
    </citation>
    <scope>NUCLEOTIDE SEQUENCE [LARGE SCALE GENOMIC DNA]</scope>
    <source>
        <strain evidence="3 4">LSe6-5</strain>
    </source>
</reference>